<dbReference type="CDD" id="cd16917">
    <property type="entry name" value="HATPase_UhpB-NarQ-NarX-like"/>
    <property type="match status" value="1"/>
</dbReference>
<reference evidence="6 7" key="1">
    <citation type="submission" date="2024-04" db="EMBL/GenBank/DDBJ databases">
        <title>Isolation of an actinomycete strain from pig manure.</title>
        <authorList>
            <person name="Gong T."/>
            <person name="Yu Z."/>
            <person name="An M."/>
            <person name="Wei C."/>
            <person name="Yang W."/>
            <person name="Liu L."/>
        </authorList>
    </citation>
    <scope>NUCLEOTIDE SEQUENCE [LARGE SCALE GENOMIC DNA]</scope>
    <source>
        <strain evidence="6 7">ZF39</strain>
    </source>
</reference>
<dbReference type="RefSeq" id="WP_425309617.1">
    <property type="nucleotide sequence ID" value="NZ_CP154795.1"/>
</dbReference>
<dbReference type="InterPro" id="IPR036890">
    <property type="entry name" value="HATPase_C_sf"/>
</dbReference>
<feature type="transmembrane region" description="Helical" evidence="4">
    <location>
        <begin position="113"/>
        <end position="130"/>
    </location>
</feature>
<feature type="domain" description="Signal transduction histidine kinase subgroup 3 dimerisation and phosphoacceptor" evidence="5">
    <location>
        <begin position="198"/>
        <end position="263"/>
    </location>
</feature>
<dbReference type="InterPro" id="IPR011712">
    <property type="entry name" value="Sig_transdc_His_kin_sub3_dim/P"/>
</dbReference>
<evidence type="ECO:0000256" key="3">
    <source>
        <dbReference type="ARBA" id="ARBA00023012"/>
    </source>
</evidence>
<dbReference type="Gene3D" id="3.30.565.10">
    <property type="entry name" value="Histidine kinase-like ATPase, C-terminal domain"/>
    <property type="match status" value="1"/>
</dbReference>
<gene>
    <name evidence="6" type="ORF">AADG42_12895</name>
</gene>
<dbReference type="Proteomes" id="UP001442841">
    <property type="component" value="Chromosome"/>
</dbReference>
<sequence>MQNWPVTNARRFEVYVRWSLYVLLLAVPLQYAAMLVGGSAGGAQGRTLVHLVTLVGLALILTAFNVLAARWSFDRVMQGPAPVPRKFVVCWAISCLALAAGTVALLIPETAIFLWYLVGCVIGAASPLISARRTVIISLVLTVVALALALAVTPGALVGLAFSLIVIWTAWSMGWMLRVLRELQRAHEVETQLGLAEERLRISRDLHDVFGRTLATISVKSELAAELSRRGLHERAADEMAQIRQIANTAGAEVRRVVRGERQAGWSDEIEGARALLASAGIRCVVAGEDVPEKYAETLAWVIREGVTNVLRHSRATQVSITTAVEPDEVALTLTNDGARGTGAAGESTGTGLVAMADRLRGVGGRIEHQQDGDWFVLTASMPLPQEVPA</sequence>
<accession>A0ABZ3FQ08</accession>
<feature type="transmembrane region" description="Helical" evidence="4">
    <location>
        <begin position="20"/>
        <end position="41"/>
    </location>
</feature>
<keyword evidence="1" id="KW-0808">Transferase</keyword>
<dbReference type="Pfam" id="PF07730">
    <property type="entry name" value="HisKA_3"/>
    <property type="match status" value="1"/>
</dbReference>
<evidence type="ECO:0000256" key="4">
    <source>
        <dbReference type="SAM" id="Phobius"/>
    </source>
</evidence>
<evidence type="ECO:0000256" key="1">
    <source>
        <dbReference type="ARBA" id="ARBA00022679"/>
    </source>
</evidence>
<keyword evidence="4" id="KW-0472">Membrane</keyword>
<organism evidence="6 7">
    <name type="scientific">Ammonicoccus fulvus</name>
    <dbReference type="NCBI Taxonomy" id="3138240"/>
    <lineage>
        <taxon>Bacteria</taxon>
        <taxon>Bacillati</taxon>
        <taxon>Actinomycetota</taxon>
        <taxon>Actinomycetes</taxon>
        <taxon>Propionibacteriales</taxon>
        <taxon>Propionibacteriaceae</taxon>
        <taxon>Ammonicoccus</taxon>
    </lineage>
</organism>
<evidence type="ECO:0000313" key="6">
    <source>
        <dbReference type="EMBL" id="XAN08161.1"/>
    </source>
</evidence>
<keyword evidence="3" id="KW-0902">Two-component regulatory system</keyword>
<dbReference type="SUPFAM" id="SSF55874">
    <property type="entry name" value="ATPase domain of HSP90 chaperone/DNA topoisomerase II/histidine kinase"/>
    <property type="match status" value="1"/>
</dbReference>
<feature type="transmembrane region" description="Helical" evidence="4">
    <location>
        <begin position="135"/>
        <end position="152"/>
    </location>
</feature>
<name>A0ABZ3FQ08_9ACTN</name>
<proteinExistence type="predicted"/>
<keyword evidence="2 6" id="KW-0418">Kinase</keyword>
<dbReference type="Gene3D" id="1.20.5.1930">
    <property type="match status" value="1"/>
</dbReference>
<evidence type="ECO:0000256" key="2">
    <source>
        <dbReference type="ARBA" id="ARBA00022777"/>
    </source>
</evidence>
<keyword evidence="7" id="KW-1185">Reference proteome</keyword>
<feature type="transmembrane region" description="Helical" evidence="4">
    <location>
        <begin position="88"/>
        <end position="107"/>
    </location>
</feature>
<evidence type="ECO:0000259" key="5">
    <source>
        <dbReference type="Pfam" id="PF07730"/>
    </source>
</evidence>
<protein>
    <submittedName>
        <fullName evidence="6">Histidine kinase</fullName>
    </submittedName>
</protein>
<keyword evidence="4" id="KW-1133">Transmembrane helix</keyword>
<keyword evidence="4" id="KW-0812">Transmembrane</keyword>
<feature type="transmembrane region" description="Helical" evidence="4">
    <location>
        <begin position="47"/>
        <end position="67"/>
    </location>
</feature>
<dbReference type="PANTHER" id="PTHR24421">
    <property type="entry name" value="NITRATE/NITRITE SENSOR PROTEIN NARX-RELATED"/>
    <property type="match status" value="1"/>
</dbReference>
<dbReference type="PANTHER" id="PTHR24421:SF63">
    <property type="entry name" value="SENSOR HISTIDINE KINASE DESK"/>
    <property type="match status" value="1"/>
</dbReference>
<dbReference type="InterPro" id="IPR050482">
    <property type="entry name" value="Sensor_HK_TwoCompSys"/>
</dbReference>
<dbReference type="GO" id="GO:0016301">
    <property type="term" value="F:kinase activity"/>
    <property type="evidence" value="ECO:0007669"/>
    <property type="project" value="UniProtKB-KW"/>
</dbReference>
<evidence type="ECO:0000313" key="7">
    <source>
        <dbReference type="Proteomes" id="UP001442841"/>
    </source>
</evidence>
<dbReference type="EMBL" id="CP154795">
    <property type="protein sequence ID" value="XAN08161.1"/>
    <property type="molecule type" value="Genomic_DNA"/>
</dbReference>